<reference evidence="1 2" key="1">
    <citation type="journal article" date="2015" name="Genome Announc.">
        <title>Complete genome sequences for 35 biothreat assay-relevant bacillus species.</title>
        <authorList>
            <person name="Johnson S.L."/>
            <person name="Daligault H.E."/>
            <person name="Davenport K.W."/>
            <person name="Jaissle J."/>
            <person name="Frey K.G."/>
            <person name="Ladner J.T."/>
            <person name="Broomall S.M."/>
            <person name="Bishop-Lilly K.A."/>
            <person name="Bruce D.C."/>
            <person name="Gibbons H.S."/>
            <person name="Coyne S.R."/>
            <person name="Lo C.C."/>
            <person name="Meincke L."/>
            <person name="Munk A.C."/>
            <person name="Koroleva G.I."/>
            <person name="Rosenzweig C.N."/>
            <person name="Palacios G.F."/>
            <person name="Redden C.L."/>
            <person name="Minogue T.D."/>
            <person name="Chain P.S."/>
        </authorList>
    </citation>
    <scope>NUCLEOTIDE SEQUENCE [LARGE SCALE GENOMIC DNA]</scope>
    <source>
        <strain evidence="2">ATCC 14581 / DSM 32 / JCM 2506 / NBRC 15308 / NCIMB 9376 / NCTC 10342 / NRRL B-14308 / VKM B-512</strain>
    </source>
</reference>
<dbReference type="AlphaFoldDB" id="A0A0B6AWD6"/>
<proteinExistence type="predicted"/>
<protein>
    <submittedName>
        <fullName evidence="1">Anti-repressor SinI family protein</fullName>
    </submittedName>
</protein>
<name>A0A0B6AWD6_PRIM2</name>
<gene>
    <name evidence="1" type="ORF">BG04_4085</name>
</gene>
<dbReference type="InterPro" id="IPR036281">
    <property type="entry name" value="SinR/SinI_dimer_dom_sf"/>
</dbReference>
<dbReference type="GO" id="GO:0046983">
    <property type="term" value="F:protein dimerization activity"/>
    <property type="evidence" value="ECO:0007669"/>
    <property type="project" value="InterPro"/>
</dbReference>
<evidence type="ECO:0000313" key="2">
    <source>
        <dbReference type="Proteomes" id="UP000031829"/>
    </source>
</evidence>
<dbReference type="GeneID" id="93642109"/>
<dbReference type="RefSeq" id="WP_080743179.1">
    <property type="nucleotide sequence ID" value="NZ_BCVB01000002.1"/>
</dbReference>
<dbReference type="InterPro" id="IPR010981">
    <property type="entry name" value="SinR/SinI_dimer_dom"/>
</dbReference>
<sequence length="47" mass="5556">MKKSTAVLPEEWMRLVKDAMNLNVSKEEFKQFLEEKSQNNTTAKNIR</sequence>
<organism evidence="1 2">
    <name type="scientific">Priestia megaterium (strain ATCC 14581 / DSM 32 / CCUG 1817 / JCM 2506 / NBRC 15308 / NCIMB 9376 / NCTC 10342 / NRRL B-14308 / VKM B-512 / Ford 19)</name>
    <name type="common">Bacillus megaterium</name>
    <dbReference type="NCBI Taxonomy" id="1348623"/>
    <lineage>
        <taxon>Bacteria</taxon>
        <taxon>Bacillati</taxon>
        <taxon>Bacillota</taxon>
        <taxon>Bacilli</taxon>
        <taxon>Bacillales</taxon>
        <taxon>Bacillaceae</taxon>
        <taxon>Priestia</taxon>
    </lineage>
</organism>
<dbReference type="Proteomes" id="UP000031829">
    <property type="component" value="Chromosome"/>
</dbReference>
<dbReference type="SUPFAM" id="SSF47406">
    <property type="entry name" value="SinR repressor dimerisation domain-like"/>
    <property type="match status" value="1"/>
</dbReference>
<dbReference type="HOGENOM" id="CLU_216217_0_0_9"/>
<dbReference type="GO" id="GO:0006355">
    <property type="term" value="P:regulation of DNA-templated transcription"/>
    <property type="evidence" value="ECO:0007669"/>
    <property type="project" value="InterPro"/>
</dbReference>
<evidence type="ECO:0000313" key="1">
    <source>
        <dbReference type="EMBL" id="AJI24978.1"/>
    </source>
</evidence>
<dbReference type="EMBL" id="CP009920">
    <property type="protein sequence ID" value="AJI24978.1"/>
    <property type="molecule type" value="Genomic_DNA"/>
</dbReference>
<dbReference type="PROSITE" id="PS51500">
    <property type="entry name" value="SIN"/>
    <property type="match status" value="1"/>
</dbReference>
<dbReference type="Pfam" id="PF08671">
    <property type="entry name" value="SinI"/>
    <property type="match status" value="1"/>
</dbReference>
<accession>A0A0B6AWD6</accession>
<dbReference type="KEGG" id="bmeg:BG04_4085"/>